<feature type="signal peptide" evidence="2">
    <location>
        <begin position="1"/>
        <end position="19"/>
    </location>
</feature>
<feature type="chain" id="PRO_5021904648" description="Secreted protein" evidence="2">
    <location>
        <begin position="20"/>
        <end position="229"/>
    </location>
</feature>
<keyword evidence="4" id="KW-1185">Reference proteome</keyword>
<gene>
    <name evidence="3" type="ORF">Pan161_01000</name>
</gene>
<dbReference type="AlphaFoldDB" id="A0A517V667"/>
<evidence type="ECO:0000313" key="3">
    <source>
        <dbReference type="EMBL" id="QDT88484.1"/>
    </source>
</evidence>
<evidence type="ECO:0008006" key="5">
    <source>
        <dbReference type="Google" id="ProtNLM"/>
    </source>
</evidence>
<sequence precursor="true">MRILNVHMLAILAVTGVMAHTALIASADEKTVASDGQIQQVGHHVRGGGYEYNCPPGYSNRFDGDGVYRNYTSREGRAFLRKCHTSPGHGWCPPSAQRIQRTPVQYQRYYSSQYMGQAGPAGPANYPQVYMPTDTTQLGFYYQAVPTWQPRAGMLPPAPDPSMYHTRDCSACRGHGCKHCRGGQQFSGPVYYSTGSPVTPEPAVAPQPEEATPAVPPAPSKLNQASYEK</sequence>
<reference evidence="3 4" key="1">
    <citation type="submission" date="2019-02" db="EMBL/GenBank/DDBJ databases">
        <title>Deep-cultivation of Planctomycetes and their phenomic and genomic characterization uncovers novel biology.</title>
        <authorList>
            <person name="Wiegand S."/>
            <person name="Jogler M."/>
            <person name="Boedeker C."/>
            <person name="Pinto D."/>
            <person name="Vollmers J."/>
            <person name="Rivas-Marin E."/>
            <person name="Kohn T."/>
            <person name="Peeters S.H."/>
            <person name="Heuer A."/>
            <person name="Rast P."/>
            <person name="Oberbeckmann S."/>
            <person name="Bunk B."/>
            <person name="Jeske O."/>
            <person name="Meyerdierks A."/>
            <person name="Storesund J.E."/>
            <person name="Kallscheuer N."/>
            <person name="Luecker S."/>
            <person name="Lage O.M."/>
            <person name="Pohl T."/>
            <person name="Merkel B.J."/>
            <person name="Hornburger P."/>
            <person name="Mueller R.-W."/>
            <person name="Bruemmer F."/>
            <person name="Labrenz M."/>
            <person name="Spormann A.M."/>
            <person name="Op den Camp H."/>
            <person name="Overmann J."/>
            <person name="Amann R."/>
            <person name="Jetten M.S.M."/>
            <person name="Mascher T."/>
            <person name="Medema M.H."/>
            <person name="Devos D.P."/>
            <person name="Kaster A.-K."/>
            <person name="Ovreas L."/>
            <person name="Rohde M."/>
            <person name="Galperin M.Y."/>
            <person name="Jogler C."/>
        </authorList>
    </citation>
    <scope>NUCLEOTIDE SEQUENCE [LARGE SCALE GENOMIC DNA]</scope>
    <source>
        <strain evidence="3 4">Pan161</strain>
    </source>
</reference>
<name>A0A517V667_9PLAN</name>
<dbReference type="Proteomes" id="UP000316855">
    <property type="component" value="Chromosome"/>
</dbReference>
<dbReference type="EMBL" id="CP036343">
    <property type="protein sequence ID" value="QDT88484.1"/>
    <property type="molecule type" value="Genomic_DNA"/>
</dbReference>
<protein>
    <recommendedName>
        <fullName evidence="5">Secreted protein</fullName>
    </recommendedName>
</protein>
<evidence type="ECO:0000256" key="1">
    <source>
        <dbReference type="SAM" id="MobiDB-lite"/>
    </source>
</evidence>
<dbReference type="OrthoDB" id="215810at2"/>
<proteinExistence type="predicted"/>
<accession>A0A517V667</accession>
<dbReference type="RefSeq" id="WP_145223658.1">
    <property type="nucleotide sequence ID" value="NZ_CP036343.1"/>
</dbReference>
<evidence type="ECO:0000256" key="2">
    <source>
        <dbReference type="SAM" id="SignalP"/>
    </source>
</evidence>
<keyword evidence="2" id="KW-0732">Signal</keyword>
<dbReference type="KEGG" id="gax:Pan161_01000"/>
<evidence type="ECO:0000313" key="4">
    <source>
        <dbReference type="Proteomes" id="UP000316855"/>
    </source>
</evidence>
<organism evidence="3 4">
    <name type="scientific">Gimesia algae</name>
    <dbReference type="NCBI Taxonomy" id="2527971"/>
    <lineage>
        <taxon>Bacteria</taxon>
        <taxon>Pseudomonadati</taxon>
        <taxon>Planctomycetota</taxon>
        <taxon>Planctomycetia</taxon>
        <taxon>Planctomycetales</taxon>
        <taxon>Planctomycetaceae</taxon>
        <taxon>Gimesia</taxon>
    </lineage>
</organism>
<feature type="region of interest" description="Disordered" evidence="1">
    <location>
        <begin position="191"/>
        <end position="229"/>
    </location>
</feature>